<dbReference type="InterPro" id="IPR008967">
    <property type="entry name" value="p53-like_TF_DNA-bd_sf"/>
</dbReference>
<dbReference type="InterPro" id="IPR012346">
    <property type="entry name" value="p53/RUNT-type_TF_DNA-bd_sf"/>
</dbReference>
<dbReference type="Proteomes" id="UP001196413">
    <property type="component" value="Unassembled WGS sequence"/>
</dbReference>
<comment type="caution">
    <text evidence="6">The sequence shown here is derived from an EMBL/GenBank/DDBJ whole genome shotgun (WGS) entry which is preliminary data.</text>
</comment>
<protein>
    <recommendedName>
        <fullName evidence="5">p53 DNA-binding domain-containing protein</fullName>
    </recommendedName>
</protein>
<evidence type="ECO:0000259" key="5">
    <source>
        <dbReference type="Pfam" id="PF00870"/>
    </source>
</evidence>
<organism evidence="6 7">
    <name type="scientific">Parelaphostrongylus tenuis</name>
    <name type="common">Meningeal worm</name>
    <dbReference type="NCBI Taxonomy" id="148309"/>
    <lineage>
        <taxon>Eukaryota</taxon>
        <taxon>Metazoa</taxon>
        <taxon>Ecdysozoa</taxon>
        <taxon>Nematoda</taxon>
        <taxon>Chromadorea</taxon>
        <taxon>Rhabditida</taxon>
        <taxon>Rhabditina</taxon>
        <taxon>Rhabditomorpha</taxon>
        <taxon>Strongyloidea</taxon>
        <taxon>Metastrongylidae</taxon>
        <taxon>Parelaphostrongylus</taxon>
    </lineage>
</organism>
<dbReference type="EMBL" id="JAHQIW010004252">
    <property type="protein sequence ID" value="KAJ1361661.1"/>
    <property type="molecule type" value="Genomic_DNA"/>
</dbReference>
<feature type="domain" description="p53 DNA-binding" evidence="5">
    <location>
        <begin position="4"/>
        <end position="60"/>
    </location>
</feature>
<dbReference type="GO" id="GO:0000976">
    <property type="term" value="F:transcription cis-regulatory region binding"/>
    <property type="evidence" value="ECO:0007669"/>
    <property type="project" value="InterPro"/>
</dbReference>
<dbReference type="InterPro" id="IPR011615">
    <property type="entry name" value="p53_DNA-bd"/>
</dbReference>
<dbReference type="GO" id="GO:0005634">
    <property type="term" value="C:nucleus"/>
    <property type="evidence" value="ECO:0007669"/>
    <property type="project" value="UniProtKB-SubCell"/>
</dbReference>
<evidence type="ECO:0000256" key="3">
    <source>
        <dbReference type="ARBA" id="ARBA00023163"/>
    </source>
</evidence>
<dbReference type="SUPFAM" id="SSF49417">
    <property type="entry name" value="p53-like transcription factors"/>
    <property type="match status" value="1"/>
</dbReference>
<keyword evidence="3" id="KW-0804">Transcription</keyword>
<accession>A0AAD5QVV5</accession>
<keyword evidence="4" id="KW-0539">Nucleus</keyword>
<gene>
    <name evidence="6" type="ORF">KIN20_020960</name>
</gene>
<evidence type="ECO:0000313" key="6">
    <source>
        <dbReference type="EMBL" id="KAJ1361661.1"/>
    </source>
</evidence>
<sequence>MTKNGRTLYCKADVMIPFTFTFAEMCYPGSRVRVRAEYAEKRYVDKSVERCANDQVKDGEYHT</sequence>
<comment type="subcellular location">
    <subcellularLocation>
        <location evidence="1">Nucleus</location>
    </subcellularLocation>
</comment>
<evidence type="ECO:0000256" key="4">
    <source>
        <dbReference type="ARBA" id="ARBA00023242"/>
    </source>
</evidence>
<reference evidence="6" key="1">
    <citation type="submission" date="2021-06" db="EMBL/GenBank/DDBJ databases">
        <title>Parelaphostrongylus tenuis whole genome reference sequence.</title>
        <authorList>
            <person name="Garwood T.J."/>
            <person name="Larsen P.A."/>
            <person name="Fountain-Jones N.M."/>
            <person name="Garbe J.R."/>
            <person name="Macchietto M.G."/>
            <person name="Kania S.A."/>
            <person name="Gerhold R.W."/>
            <person name="Richards J.E."/>
            <person name="Wolf T.M."/>
        </authorList>
    </citation>
    <scope>NUCLEOTIDE SEQUENCE</scope>
    <source>
        <strain evidence="6">MNPRO001-30</strain>
        <tissue evidence="6">Meninges</tissue>
    </source>
</reference>
<evidence type="ECO:0000313" key="7">
    <source>
        <dbReference type="Proteomes" id="UP001196413"/>
    </source>
</evidence>
<evidence type="ECO:0000256" key="1">
    <source>
        <dbReference type="ARBA" id="ARBA00004123"/>
    </source>
</evidence>
<dbReference type="Gene3D" id="2.60.40.720">
    <property type="match status" value="1"/>
</dbReference>
<keyword evidence="7" id="KW-1185">Reference proteome</keyword>
<proteinExistence type="predicted"/>
<name>A0AAD5QVV5_PARTN</name>
<keyword evidence="2" id="KW-0805">Transcription regulation</keyword>
<evidence type="ECO:0000256" key="2">
    <source>
        <dbReference type="ARBA" id="ARBA00023015"/>
    </source>
</evidence>
<dbReference type="Pfam" id="PF00870">
    <property type="entry name" value="P53"/>
    <property type="match status" value="1"/>
</dbReference>
<dbReference type="GO" id="GO:0003700">
    <property type="term" value="F:DNA-binding transcription factor activity"/>
    <property type="evidence" value="ECO:0007669"/>
    <property type="project" value="InterPro"/>
</dbReference>
<dbReference type="AlphaFoldDB" id="A0AAD5QVV5"/>